<feature type="non-terminal residue" evidence="2">
    <location>
        <position position="196"/>
    </location>
</feature>
<dbReference type="AlphaFoldDB" id="A0A381YYJ7"/>
<keyword evidence="1" id="KW-0472">Membrane</keyword>
<dbReference type="EMBL" id="UINC01019380">
    <property type="protein sequence ID" value="SVA82029.1"/>
    <property type="molecule type" value="Genomic_DNA"/>
</dbReference>
<reference evidence="2" key="1">
    <citation type="submission" date="2018-05" db="EMBL/GenBank/DDBJ databases">
        <authorList>
            <person name="Lanie J.A."/>
            <person name="Ng W.-L."/>
            <person name="Kazmierczak K.M."/>
            <person name="Andrzejewski T.M."/>
            <person name="Davidsen T.M."/>
            <person name="Wayne K.J."/>
            <person name="Tettelin H."/>
            <person name="Glass J.I."/>
            <person name="Rusch D."/>
            <person name="Podicherti R."/>
            <person name="Tsui H.-C.T."/>
            <person name="Winkler M.E."/>
        </authorList>
    </citation>
    <scope>NUCLEOTIDE SEQUENCE</scope>
</reference>
<feature type="transmembrane region" description="Helical" evidence="1">
    <location>
        <begin position="7"/>
        <end position="25"/>
    </location>
</feature>
<feature type="transmembrane region" description="Helical" evidence="1">
    <location>
        <begin position="136"/>
        <end position="153"/>
    </location>
</feature>
<sequence>MQKKQIVFYLILISCISLGFKLYTVDFSVSPTEDTYGYVLRAIAHNNGDFSESPRKTLGWSIVISPFLHLVDSNNFIDYVNVARYLGIAISTVSIYPMYLLARKFFDVKYSLCASSFFAFEPHLNHLSSGGYSEPIYILVIILTLFFILNKNLNYSYLSFFSVAVLWYMRWSGIVIFAALTLIFFLNNKKNSKLFL</sequence>
<evidence type="ECO:0000313" key="2">
    <source>
        <dbReference type="EMBL" id="SVA82029.1"/>
    </source>
</evidence>
<proteinExistence type="predicted"/>
<feature type="transmembrane region" description="Helical" evidence="1">
    <location>
        <begin position="165"/>
        <end position="186"/>
    </location>
</feature>
<organism evidence="2">
    <name type="scientific">marine metagenome</name>
    <dbReference type="NCBI Taxonomy" id="408172"/>
    <lineage>
        <taxon>unclassified sequences</taxon>
        <taxon>metagenomes</taxon>
        <taxon>ecological metagenomes</taxon>
    </lineage>
</organism>
<evidence type="ECO:0000256" key="1">
    <source>
        <dbReference type="SAM" id="Phobius"/>
    </source>
</evidence>
<gene>
    <name evidence="2" type="ORF">METZ01_LOCUS134883</name>
</gene>
<evidence type="ECO:0008006" key="3">
    <source>
        <dbReference type="Google" id="ProtNLM"/>
    </source>
</evidence>
<accession>A0A381YYJ7</accession>
<protein>
    <recommendedName>
        <fullName evidence="3">Glycosyltransferase RgtA/B/C/D-like domain-containing protein</fullName>
    </recommendedName>
</protein>
<keyword evidence="1" id="KW-1133">Transmembrane helix</keyword>
<feature type="transmembrane region" description="Helical" evidence="1">
    <location>
        <begin position="82"/>
        <end position="102"/>
    </location>
</feature>
<name>A0A381YYJ7_9ZZZZ</name>
<keyword evidence="1" id="KW-0812">Transmembrane</keyword>
<dbReference type="PROSITE" id="PS51257">
    <property type="entry name" value="PROKAR_LIPOPROTEIN"/>
    <property type="match status" value="1"/>
</dbReference>